<dbReference type="RefSeq" id="WP_031366376.1">
    <property type="nucleotide sequence ID" value="NZ_FPKS01000023.1"/>
</dbReference>
<feature type="domain" description="NAD(P)-binding" evidence="1">
    <location>
        <begin position="9"/>
        <end position="194"/>
    </location>
</feature>
<accession>A0A1K2HJX8</accession>
<sequence>MSKFLVVAANGKAGQKTVNELIARDLDVTVAVRQANKTQASQVIIKDLFDLTVSDVKNFDIVIDAFGAWAPEALQQHTTSLAHLAAILAPNARLVVVGGAGSLYLDASHTVALKDSAGFPDAFKPLASAMGEGLARLRTLDVDWNYISPAADFVADGERKGHYVIEGEVFTTDDKGVSQISYADYAMALVDIATSDNHHKARVSVRW</sequence>
<dbReference type="PANTHER" id="PTHR43355:SF2">
    <property type="entry name" value="FLAVIN REDUCTASE (NADPH)"/>
    <property type="match status" value="1"/>
</dbReference>
<gene>
    <name evidence="2" type="ORF">RR45_GL001597</name>
    <name evidence="3" type="ORF">SAMN02746068_02124</name>
</gene>
<name>A0A1K2HJX8_9LACT</name>
<dbReference type="Proteomes" id="UP000185655">
    <property type="component" value="Unassembled WGS sequence"/>
</dbReference>
<dbReference type="InterPro" id="IPR036291">
    <property type="entry name" value="NAD(P)-bd_dom_sf"/>
</dbReference>
<dbReference type="InterPro" id="IPR051606">
    <property type="entry name" value="Polyketide_Oxido-like"/>
</dbReference>
<evidence type="ECO:0000313" key="3">
    <source>
        <dbReference type="EMBL" id="SFZ76849.1"/>
    </source>
</evidence>
<evidence type="ECO:0000259" key="1">
    <source>
        <dbReference type="Pfam" id="PF13460"/>
    </source>
</evidence>
<dbReference type="Proteomes" id="UP000218979">
    <property type="component" value="Unassembled WGS sequence"/>
</dbReference>
<dbReference type="Gene3D" id="3.40.50.720">
    <property type="entry name" value="NAD(P)-binding Rossmann-like Domain"/>
    <property type="match status" value="1"/>
</dbReference>
<dbReference type="PANTHER" id="PTHR43355">
    <property type="entry name" value="FLAVIN REDUCTASE (NADPH)"/>
    <property type="match status" value="1"/>
</dbReference>
<dbReference type="EMBL" id="FPKS01000023">
    <property type="protein sequence ID" value="SFZ76849.1"/>
    <property type="molecule type" value="Genomic_DNA"/>
</dbReference>
<evidence type="ECO:0000313" key="2">
    <source>
        <dbReference type="EMBL" id="PCR99401.1"/>
    </source>
</evidence>
<dbReference type="OrthoDB" id="9785372at2"/>
<dbReference type="EMBL" id="JXJT01000040">
    <property type="protein sequence ID" value="PCR99401.1"/>
    <property type="molecule type" value="Genomic_DNA"/>
</dbReference>
<dbReference type="GO" id="GO:0016646">
    <property type="term" value="F:oxidoreductase activity, acting on the CH-NH group of donors, NAD or NADP as acceptor"/>
    <property type="evidence" value="ECO:0007669"/>
    <property type="project" value="TreeGrafter"/>
</dbReference>
<dbReference type="SUPFAM" id="SSF51735">
    <property type="entry name" value="NAD(P)-binding Rossmann-fold domains"/>
    <property type="match status" value="1"/>
</dbReference>
<dbReference type="InterPro" id="IPR016040">
    <property type="entry name" value="NAD(P)-bd_dom"/>
</dbReference>
<evidence type="ECO:0000313" key="4">
    <source>
        <dbReference type="Proteomes" id="UP000185655"/>
    </source>
</evidence>
<dbReference type="STRING" id="1122154.SAMN02746068_02124"/>
<organism evidence="3 4">
    <name type="scientific">Pseudolactococcus chungangensis CAU 28 = DSM 22330</name>
    <dbReference type="NCBI Taxonomy" id="1122154"/>
    <lineage>
        <taxon>Bacteria</taxon>
        <taxon>Bacillati</taxon>
        <taxon>Bacillota</taxon>
        <taxon>Bacilli</taxon>
        <taxon>Lactobacillales</taxon>
        <taxon>Streptococcaceae</taxon>
        <taxon>Pseudolactococcus</taxon>
    </lineage>
</organism>
<reference evidence="2 5" key="1">
    <citation type="submission" date="2014-12" db="EMBL/GenBank/DDBJ databases">
        <title>Draft genome sequences of 10 type strains of Lactococcus.</title>
        <authorList>
            <person name="Sun Z."/>
            <person name="Zhong Z."/>
            <person name="Liu W."/>
            <person name="Zhang W."/>
            <person name="Zhang H."/>
        </authorList>
    </citation>
    <scope>NUCLEOTIDE SEQUENCE [LARGE SCALE GENOMIC DNA]</scope>
    <source>
        <strain evidence="2 5">DSM 22330</strain>
    </source>
</reference>
<reference evidence="3 4" key="2">
    <citation type="submission" date="2016-11" db="EMBL/GenBank/DDBJ databases">
        <authorList>
            <person name="Jaros S."/>
            <person name="Januszkiewicz K."/>
            <person name="Wedrychowicz H."/>
        </authorList>
    </citation>
    <scope>NUCLEOTIDE SEQUENCE [LARGE SCALE GENOMIC DNA]</scope>
    <source>
        <strain evidence="3 4">DSM 22330</strain>
    </source>
</reference>
<dbReference type="AlphaFoldDB" id="A0A1K2HJX8"/>
<protein>
    <submittedName>
        <fullName evidence="2">Dihydrodipicolinate reductase</fullName>
    </submittedName>
</protein>
<keyword evidence="5" id="KW-1185">Reference proteome</keyword>
<dbReference type="Pfam" id="PF13460">
    <property type="entry name" value="NAD_binding_10"/>
    <property type="match status" value="1"/>
</dbReference>
<evidence type="ECO:0000313" key="5">
    <source>
        <dbReference type="Proteomes" id="UP000218979"/>
    </source>
</evidence>
<proteinExistence type="predicted"/>